<dbReference type="PANTHER" id="PTHR10378">
    <property type="entry name" value="LIM DOMAIN-BINDING PROTEIN"/>
    <property type="match status" value="1"/>
</dbReference>
<dbReference type="AlphaFoldDB" id="A0A2P5BBS6"/>
<dbReference type="Proteomes" id="UP000237000">
    <property type="component" value="Unassembled WGS sequence"/>
</dbReference>
<dbReference type="EMBL" id="JXTC01000558">
    <property type="protein sequence ID" value="PON46241.1"/>
    <property type="molecule type" value="Genomic_DNA"/>
</dbReference>
<gene>
    <name evidence="2" type="ORF">TorRG33x02_326640</name>
</gene>
<feature type="region of interest" description="Disordered" evidence="1">
    <location>
        <begin position="142"/>
        <end position="177"/>
    </location>
</feature>
<accession>A0A2P5BBS6</accession>
<dbReference type="Pfam" id="PF01803">
    <property type="entry name" value="LIM_bind"/>
    <property type="match status" value="1"/>
</dbReference>
<dbReference type="InParanoid" id="A0A2P5BBS6"/>
<dbReference type="STRING" id="63057.A0A2P5BBS6"/>
<proteinExistence type="predicted"/>
<reference evidence="3" key="1">
    <citation type="submission" date="2016-06" db="EMBL/GenBank/DDBJ databases">
        <title>Parallel loss of symbiosis genes in relatives of nitrogen-fixing non-legume Parasponia.</title>
        <authorList>
            <person name="Van Velzen R."/>
            <person name="Holmer R."/>
            <person name="Bu F."/>
            <person name="Rutten L."/>
            <person name="Van Zeijl A."/>
            <person name="Liu W."/>
            <person name="Santuari L."/>
            <person name="Cao Q."/>
            <person name="Sharma T."/>
            <person name="Shen D."/>
            <person name="Roswanjaya Y."/>
            <person name="Wardhani T."/>
            <person name="Kalhor M.S."/>
            <person name="Jansen J."/>
            <person name="Van den Hoogen J."/>
            <person name="Gungor B."/>
            <person name="Hartog M."/>
            <person name="Hontelez J."/>
            <person name="Verver J."/>
            <person name="Yang W.-C."/>
            <person name="Schijlen E."/>
            <person name="Repin R."/>
            <person name="Schilthuizen M."/>
            <person name="Schranz E."/>
            <person name="Heidstra R."/>
            <person name="Miyata K."/>
            <person name="Fedorova E."/>
            <person name="Kohlen W."/>
            <person name="Bisseling T."/>
            <person name="Smit S."/>
            <person name="Geurts R."/>
        </authorList>
    </citation>
    <scope>NUCLEOTIDE SEQUENCE [LARGE SCALE GENOMIC DNA]</scope>
    <source>
        <strain evidence="3">cv. RG33-2</strain>
    </source>
</reference>
<protein>
    <submittedName>
        <fullName evidence="2">LIM-domain binding protein/SEUSS</fullName>
    </submittedName>
</protein>
<sequence length="717" mass="79657">MALEAFLNSNYHLAAPSAGLLQSSSSDNSLEEHGQYQAGVASPFNASTGNLPISSSRPGNANVGTVPLDIRNTNQIIGSYSRASSLVTDSNFAFSEGPNMHRSVSASMGSDFGLLSSPALFSAHDLRGSGSSIENGAFTAQQTSHLAPKKPQVSKKKQQQKALTLGSRPGSQKLQSSPLCVVKQEPINITQRQKKPRLDFREEAIRDQYISRQLRQTPNTVQFHRHNTPQLSGFIQHQNSNQLNVLHAVPQLNGVVIQPQQQQLRNQLQHQVVQNRISNDHQVDEGACTRRLMQYMRHKRHRPPDNSLSYWRKFVAEYFVPGAKKRWCFSLYDKVGPETVGVSPYTARGAWQCDVCGCRSGRGFEACFEVLPRLNKLKYENGVTDELLFLDCPQEYRFPSGLTMLKYGKAIQENVFEKVRVVFEGQLCVVFNHDLKILSWEFCARSHEVFVPQSLVASQTVQAAQKYPSSINDRALHGVLPQGPQTNCNQIQDAGTWLANAFDLQLVDDWGFSRRCTRFLQLAEIFDSLKDLMTLSLANGTGPVESLKNYCQEISISKFQTGELQQKKRLECRDLLPTDNLMRVFPVVSTNVNDGMARGCFVTNAEQEAAIPSYNQRLGPKTSVSGLNNNFTANGMSSSARCCLTAEQLTIQKILQELINSRAVDEAEGQVPNIPYDSKEVAAALENSLGGTVYLPPGYDMDLSKSEAINLSREDQI</sequence>
<dbReference type="OrthoDB" id="774557at2759"/>
<evidence type="ECO:0000313" key="2">
    <source>
        <dbReference type="EMBL" id="PON46241.1"/>
    </source>
</evidence>
<comment type="caution">
    <text evidence="2">The sequence shown here is derived from an EMBL/GenBank/DDBJ whole genome shotgun (WGS) entry which is preliminary data.</text>
</comment>
<name>A0A2P5BBS6_TREOI</name>
<dbReference type="InterPro" id="IPR029005">
    <property type="entry name" value="LIM-bd/SEUSS"/>
</dbReference>
<evidence type="ECO:0000313" key="3">
    <source>
        <dbReference type="Proteomes" id="UP000237000"/>
    </source>
</evidence>
<evidence type="ECO:0000256" key="1">
    <source>
        <dbReference type="SAM" id="MobiDB-lite"/>
    </source>
</evidence>
<keyword evidence="3" id="KW-1185">Reference proteome</keyword>
<organism evidence="2 3">
    <name type="scientific">Trema orientale</name>
    <name type="common">Charcoal tree</name>
    <name type="synonym">Celtis orientalis</name>
    <dbReference type="NCBI Taxonomy" id="63057"/>
    <lineage>
        <taxon>Eukaryota</taxon>
        <taxon>Viridiplantae</taxon>
        <taxon>Streptophyta</taxon>
        <taxon>Embryophyta</taxon>
        <taxon>Tracheophyta</taxon>
        <taxon>Spermatophyta</taxon>
        <taxon>Magnoliopsida</taxon>
        <taxon>eudicotyledons</taxon>
        <taxon>Gunneridae</taxon>
        <taxon>Pentapetalae</taxon>
        <taxon>rosids</taxon>
        <taxon>fabids</taxon>
        <taxon>Rosales</taxon>
        <taxon>Cannabaceae</taxon>
        <taxon>Trema</taxon>
    </lineage>
</organism>